<protein>
    <recommendedName>
        <fullName evidence="5">DUF3108 domain-containing protein</fullName>
    </recommendedName>
</protein>
<name>A0ABX8AG02_9BRAD</name>
<sequence>MSLLFPTHPTTRPRRRQRRHSNLVPTLFGLGLAAPAVAVVAYLLWPTWHSQKPGDPDRIPVSVGSTLFNVEGHAFRRKVQKHSGPQERVDLSYTYPALEANEAPRHVTVENFDEHVQPIDRIFLSISAHHNATSPDARLRTIYPLYADQASRSADGLTIQPFYDSTPYAKEDLFLGSAPTLVARCTRDGATPGMCMSERRVGGADLVFRFPRAWLDDWRTVGDAMDRLTVRLGDDKSPYSLSARSSSRIAIWN</sequence>
<evidence type="ECO:0000313" key="3">
    <source>
        <dbReference type="EMBL" id="QUS42482.1"/>
    </source>
</evidence>
<keyword evidence="2" id="KW-1133">Transmembrane helix</keyword>
<evidence type="ECO:0000313" key="4">
    <source>
        <dbReference type="Proteomes" id="UP000682843"/>
    </source>
</evidence>
<feature type="transmembrane region" description="Helical" evidence="2">
    <location>
        <begin position="21"/>
        <end position="45"/>
    </location>
</feature>
<dbReference type="RefSeq" id="WP_211913735.1">
    <property type="nucleotide sequence ID" value="NZ_CP036498.1"/>
</dbReference>
<evidence type="ECO:0008006" key="5">
    <source>
        <dbReference type="Google" id="ProtNLM"/>
    </source>
</evidence>
<keyword evidence="2" id="KW-0812">Transmembrane</keyword>
<feature type="compositionally biased region" description="Basic residues" evidence="1">
    <location>
        <begin position="11"/>
        <end position="20"/>
    </location>
</feature>
<evidence type="ECO:0000256" key="1">
    <source>
        <dbReference type="SAM" id="MobiDB-lite"/>
    </source>
</evidence>
<dbReference type="EMBL" id="CP036498">
    <property type="protein sequence ID" value="QUS42482.1"/>
    <property type="molecule type" value="Genomic_DNA"/>
</dbReference>
<gene>
    <name evidence="3" type="ORF">RPMA_18820</name>
</gene>
<evidence type="ECO:0000256" key="2">
    <source>
        <dbReference type="SAM" id="Phobius"/>
    </source>
</evidence>
<keyword evidence="2" id="KW-0472">Membrane</keyword>
<keyword evidence="4" id="KW-1185">Reference proteome</keyword>
<reference evidence="3 4" key="1">
    <citation type="submission" date="2019-02" db="EMBL/GenBank/DDBJ databases">
        <title>Emended description of the genus Rhodopseudomonas and description of Rhodopseudomonas albus sp. nov., a non-phototrophic, heavy-metal-tolerant bacterium isolated from garden soil.</title>
        <authorList>
            <person name="Bao Z."/>
            <person name="Cao W.W."/>
            <person name="Sato Y."/>
            <person name="Nishizawa T."/>
            <person name="Zhao J."/>
            <person name="Guo Y."/>
            <person name="Ohta H."/>
        </authorList>
    </citation>
    <scope>NUCLEOTIDE SEQUENCE [LARGE SCALE GENOMIC DNA]</scope>
    <source>
        <strain evidence="3 4">SK50-23</strain>
    </source>
</reference>
<feature type="compositionally biased region" description="Low complexity" evidence="1">
    <location>
        <begin position="1"/>
        <end position="10"/>
    </location>
</feature>
<dbReference type="Proteomes" id="UP000682843">
    <property type="component" value="Chromosome"/>
</dbReference>
<feature type="region of interest" description="Disordered" evidence="1">
    <location>
        <begin position="1"/>
        <end position="20"/>
    </location>
</feature>
<organism evidence="3 4">
    <name type="scientific">Tardiphaga alba</name>
    <dbReference type="NCBI Taxonomy" id="340268"/>
    <lineage>
        <taxon>Bacteria</taxon>
        <taxon>Pseudomonadati</taxon>
        <taxon>Pseudomonadota</taxon>
        <taxon>Alphaproteobacteria</taxon>
        <taxon>Hyphomicrobiales</taxon>
        <taxon>Nitrobacteraceae</taxon>
        <taxon>Tardiphaga</taxon>
    </lineage>
</organism>
<proteinExistence type="predicted"/>
<accession>A0ABX8AG02</accession>